<organism evidence="6 7">
    <name type="scientific">Hibiscus syriacus</name>
    <name type="common">Rose of Sharon</name>
    <dbReference type="NCBI Taxonomy" id="106335"/>
    <lineage>
        <taxon>Eukaryota</taxon>
        <taxon>Viridiplantae</taxon>
        <taxon>Streptophyta</taxon>
        <taxon>Embryophyta</taxon>
        <taxon>Tracheophyta</taxon>
        <taxon>Spermatophyta</taxon>
        <taxon>Magnoliopsida</taxon>
        <taxon>eudicotyledons</taxon>
        <taxon>Gunneridae</taxon>
        <taxon>Pentapetalae</taxon>
        <taxon>rosids</taxon>
        <taxon>malvids</taxon>
        <taxon>Malvales</taxon>
        <taxon>Malvaceae</taxon>
        <taxon>Malvoideae</taxon>
        <taxon>Hibiscus</taxon>
    </lineage>
</organism>
<dbReference type="InterPro" id="IPR057291">
    <property type="entry name" value="CHX17_2nd"/>
</dbReference>
<dbReference type="GO" id="GO:0012505">
    <property type="term" value="C:endomembrane system"/>
    <property type="evidence" value="ECO:0007669"/>
    <property type="project" value="TreeGrafter"/>
</dbReference>
<feature type="domain" description="Cation/H(+) antiporter central" evidence="5">
    <location>
        <begin position="198"/>
        <end position="283"/>
    </location>
</feature>
<evidence type="ECO:0000259" key="5">
    <source>
        <dbReference type="Pfam" id="PF23256"/>
    </source>
</evidence>
<keyword evidence="7" id="KW-1185">Reference proteome</keyword>
<evidence type="ECO:0000256" key="4">
    <source>
        <dbReference type="ARBA" id="ARBA00023065"/>
    </source>
</evidence>
<dbReference type="GO" id="GO:0098662">
    <property type="term" value="P:inorganic cation transmembrane transport"/>
    <property type="evidence" value="ECO:0007669"/>
    <property type="project" value="TreeGrafter"/>
</dbReference>
<dbReference type="Pfam" id="PF23256">
    <property type="entry name" value="CHX17_2nd"/>
    <property type="match status" value="1"/>
</dbReference>
<evidence type="ECO:0000256" key="1">
    <source>
        <dbReference type="ARBA" id="ARBA00022448"/>
    </source>
</evidence>
<evidence type="ECO:0000313" key="6">
    <source>
        <dbReference type="EMBL" id="KAE8670992.1"/>
    </source>
</evidence>
<dbReference type="InterPro" id="IPR050794">
    <property type="entry name" value="CPA2_transporter"/>
</dbReference>
<dbReference type="EMBL" id="VEPZ02001484">
    <property type="protein sequence ID" value="KAE8670992.1"/>
    <property type="molecule type" value="Genomic_DNA"/>
</dbReference>
<keyword evidence="2" id="KW-0633">Potassium transport</keyword>
<protein>
    <recommendedName>
        <fullName evidence="5">Cation/H(+) antiporter central domain-containing protein</fullName>
    </recommendedName>
</protein>
<evidence type="ECO:0000256" key="2">
    <source>
        <dbReference type="ARBA" id="ARBA00022538"/>
    </source>
</evidence>
<sequence length="395" mass="44776">MDARLAFKTTRRAVVIGISSLLCPLVVSIIVQEMYKMPDRSQGIPIERWVGMITESVTYFSVIAWLLGELKILNSELGASANNTRRQANQGSLHCDHHDVSFCMFTLWLDRSPLFGAFLVGLAVPDGPPLGSTMIEKSNCLANGVFVLIYVTTSTMRVNSKKMIPMRDSLAFALIMSSKGIVELSYFSSFKDSESPNVVYALHLIELVDRDSPVFIAHQNHRNQDVSSFHHIAAFNQYEKNNWETVTVNAFTAISPSKLMHEDVCTLALHKQASFILLPFHRKWVLIDRRRKPFMSSASTYSVGMISLGGKDDREALTLAKRITRDPKVKLTMIHLIADEERRNVIDWDTMLDAKRRVMVDAMGWILSKRWVYRTGAKFLSYSHRRPSCIPGFKL</sequence>
<dbReference type="AlphaFoldDB" id="A0A6A2X756"/>
<keyword evidence="4" id="KW-0406">Ion transport</keyword>
<dbReference type="GO" id="GO:0006813">
    <property type="term" value="P:potassium ion transport"/>
    <property type="evidence" value="ECO:0007669"/>
    <property type="project" value="UniProtKB-KW"/>
</dbReference>
<dbReference type="GO" id="GO:0006885">
    <property type="term" value="P:regulation of pH"/>
    <property type="evidence" value="ECO:0007669"/>
    <property type="project" value="TreeGrafter"/>
</dbReference>
<dbReference type="Proteomes" id="UP000436088">
    <property type="component" value="Unassembled WGS sequence"/>
</dbReference>
<evidence type="ECO:0000313" key="7">
    <source>
        <dbReference type="Proteomes" id="UP000436088"/>
    </source>
</evidence>
<evidence type="ECO:0000256" key="3">
    <source>
        <dbReference type="ARBA" id="ARBA00022958"/>
    </source>
</evidence>
<dbReference type="PANTHER" id="PTHR32468">
    <property type="entry name" value="CATION/H + ANTIPORTER"/>
    <property type="match status" value="1"/>
</dbReference>
<proteinExistence type="predicted"/>
<comment type="caution">
    <text evidence="6">The sequence shown here is derived from an EMBL/GenBank/DDBJ whole genome shotgun (WGS) entry which is preliminary data.</text>
</comment>
<gene>
    <name evidence="6" type="ORF">F3Y22_tig00112000pilonHSYRG00069</name>
</gene>
<accession>A0A6A2X756</accession>
<keyword evidence="1" id="KW-0813">Transport</keyword>
<reference evidence="6" key="1">
    <citation type="submission" date="2019-09" db="EMBL/GenBank/DDBJ databases">
        <title>Draft genome information of white flower Hibiscus syriacus.</title>
        <authorList>
            <person name="Kim Y.-M."/>
        </authorList>
    </citation>
    <scope>NUCLEOTIDE SEQUENCE [LARGE SCALE GENOMIC DNA]</scope>
    <source>
        <strain evidence="6">YM2019G1</strain>
    </source>
</reference>
<keyword evidence="3" id="KW-0630">Potassium</keyword>
<dbReference type="PANTHER" id="PTHR32468:SF17">
    <property type="entry name" value="CATION_H(+) ANTIPORTER 4"/>
    <property type="match status" value="1"/>
</dbReference>
<name>A0A6A2X756_HIBSY</name>